<dbReference type="InterPro" id="IPR013538">
    <property type="entry name" value="ASHA1/2-like_C"/>
</dbReference>
<dbReference type="OrthoDB" id="9798201at2"/>
<dbReference type="RefSeq" id="WP_105186864.1">
    <property type="nucleotide sequence ID" value="NZ_BAAAGO010000001.1"/>
</dbReference>
<sequence>MDTSPIVHELTLTCTPDHAFEVFTSRIGEWWDPQYSGNPETLTSVTIDPRMRGQITERHSDGSEHDWGEVIAWDPPAKVAFSFTLAQDRTVPSVVRATFVPSDEGTRMTFEHDGWNELNAEARGKFNEWPHLLERFVEATR</sequence>
<evidence type="ECO:0000259" key="2">
    <source>
        <dbReference type="Pfam" id="PF08327"/>
    </source>
</evidence>
<protein>
    <recommendedName>
        <fullName evidence="2">Activator of Hsp90 ATPase homologue 1/2-like C-terminal domain-containing protein</fullName>
    </recommendedName>
</protein>
<evidence type="ECO:0000313" key="3">
    <source>
        <dbReference type="EMBL" id="SPD88325.1"/>
    </source>
</evidence>
<dbReference type="EMBL" id="LT985188">
    <property type="protein sequence ID" value="SPD88325.1"/>
    <property type="molecule type" value="Genomic_DNA"/>
</dbReference>
<accession>A0A2N9JJT5</accession>
<dbReference type="KEGG" id="mgg:MPLG2_3295"/>
<evidence type="ECO:0000256" key="1">
    <source>
        <dbReference type="ARBA" id="ARBA00006817"/>
    </source>
</evidence>
<dbReference type="Pfam" id="PF08327">
    <property type="entry name" value="AHSA1"/>
    <property type="match status" value="1"/>
</dbReference>
<dbReference type="Proteomes" id="UP000238164">
    <property type="component" value="Chromosome 1"/>
</dbReference>
<organism evidence="3 4">
    <name type="scientific">Micropruina glycogenica</name>
    <dbReference type="NCBI Taxonomy" id="75385"/>
    <lineage>
        <taxon>Bacteria</taxon>
        <taxon>Bacillati</taxon>
        <taxon>Actinomycetota</taxon>
        <taxon>Actinomycetes</taxon>
        <taxon>Propionibacteriales</taxon>
        <taxon>Nocardioidaceae</taxon>
        <taxon>Micropruina</taxon>
    </lineage>
</organism>
<dbReference type="InterPro" id="IPR023393">
    <property type="entry name" value="START-like_dom_sf"/>
</dbReference>
<evidence type="ECO:0000313" key="4">
    <source>
        <dbReference type="Proteomes" id="UP000238164"/>
    </source>
</evidence>
<reference evidence="3 4" key="1">
    <citation type="submission" date="2018-02" db="EMBL/GenBank/DDBJ databases">
        <authorList>
            <person name="Cohen D.B."/>
            <person name="Kent A.D."/>
        </authorList>
    </citation>
    <scope>NUCLEOTIDE SEQUENCE [LARGE SCALE GENOMIC DNA]</scope>
    <source>
        <strain evidence="3">1</strain>
    </source>
</reference>
<dbReference type="SUPFAM" id="SSF55961">
    <property type="entry name" value="Bet v1-like"/>
    <property type="match status" value="1"/>
</dbReference>
<proteinExistence type="inferred from homology"/>
<feature type="domain" description="Activator of Hsp90 ATPase homologue 1/2-like C-terminal" evidence="2">
    <location>
        <begin position="14"/>
        <end position="138"/>
    </location>
</feature>
<keyword evidence="4" id="KW-1185">Reference proteome</keyword>
<name>A0A2N9JJT5_9ACTN</name>
<comment type="similarity">
    <text evidence="1">Belongs to the AHA1 family.</text>
</comment>
<gene>
    <name evidence="3" type="ORF">MPLG2_3295</name>
</gene>
<dbReference type="AlphaFoldDB" id="A0A2N9JJT5"/>
<dbReference type="Gene3D" id="3.30.530.20">
    <property type="match status" value="1"/>
</dbReference>